<dbReference type="Pfam" id="PF01797">
    <property type="entry name" value="Y1_Tnp"/>
    <property type="match status" value="1"/>
</dbReference>
<keyword evidence="3" id="KW-1185">Reference proteome</keyword>
<reference evidence="2" key="1">
    <citation type="submission" date="2021-04" db="EMBL/GenBank/DDBJ databases">
        <title>Luteolibacter sp. 32A isolated from the skin of an Anderson's salamander (Ambystoma andersonii).</title>
        <authorList>
            <person name="Spergser J."/>
            <person name="Busse H.-J."/>
        </authorList>
    </citation>
    <scope>NUCLEOTIDE SEQUENCE</scope>
    <source>
        <strain evidence="2">32A</strain>
    </source>
</reference>
<dbReference type="GO" id="GO:0004803">
    <property type="term" value="F:transposase activity"/>
    <property type="evidence" value="ECO:0007669"/>
    <property type="project" value="InterPro"/>
</dbReference>
<dbReference type="InterPro" id="IPR036515">
    <property type="entry name" value="Transposase_17_sf"/>
</dbReference>
<dbReference type="SMART" id="SM01321">
    <property type="entry name" value="Y1_Tnp"/>
    <property type="match status" value="1"/>
</dbReference>
<dbReference type="Gene3D" id="3.30.70.1290">
    <property type="entry name" value="Transposase IS200-like"/>
    <property type="match status" value="1"/>
</dbReference>
<feature type="domain" description="Transposase IS200-like" evidence="1">
    <location>
        <begin position="25"/>
        <end position="197"/>
    </location>
</feature>
<sequence>MLRFRPLDPERNVERTHGALPHWSQEGAVHFVTFRLHDSIPAAALERWHRERAEWLAVRGEAPDRDGWFERLSPDHRREYSRRFGRAVEDEMDRGMGSCVLRQPEHARIVADALEHFHGERYVLGDYVIMPNHVHLLVMPGAEQRIGAILQSWKSFTARAINERAGRRGALWQRESFDHIVRNRRQLDRLAGYIAENPIKAKLPAGEYLHRPVEWEPM</sequence>
<dbReference type="PANTHER" id="PTHR36966">
    <property type="entry name" value="REP-ASSOCIATED TYROSINE TRANSPOSASE"/>
    <property type="match status" value="1"/>
</dbReference>
<accession>A0A975J2Z2</accession>
<gene>
    <name evidence="2" type="ORF">KBB96_09420</name>
</gene>
<dbReference type="KEGG" id="lamb:KBB96_09420"/>
<dbReference type="GO" id="GO:0043565">
    <property type="term" value="F:sequence-specific DNA binding"/>
    <property type="evidence" value="ECO:0007669"/>
    <property type="project" value="TreeGrafter"/>
</dbReference>
<name>A0A975J2Z2_9BACT</name>
<dbReference type="InterPro" id="IPR002686">
    <property type="entry name" value="Transposase_17"/>
</dbReference>
<dbReference type="AlphaFoldDB" id="A0A975J2Z2"/>
<protein>
    <submittedName>
        <fullName evidence="2">Transposase</fullName>
    </submittedName>
</protein>
<dbReference type="InterPro" id="IPR052715">
    <property type="entry name" value="RAYT_transposase"/>
</dbReference>
<dbReference type="RefSeq" id="WP_211634442.1">
    <property type="nucleotide sequence ID" value="NZ_CP073100.1"/>
</dbReference>
<dbReference type="Proteomes" id="UP000676169">
    <property type="component" value="Chromosome"/>
</dbReference>
<dbReference type="EMBL" id="CP073100">
    <property type="protein sequence ID" value="QUE53098.1"/>
    <property type="molecule type" value="Genomic_DNA"/>
</dbReference>
<organism evidence="2 3">
    <name type="scientific">Luteolibacter ambystomatis</name>
    <dbReference type="NCBI Taxonomy" id="2824561"/>
    <lineage>
        <taxon>Bacteria</taxon>
        <taxon>Pseudomonadati</taxon>
        <taxon>Verrucomicrobiota</taxon>
        <taxon>Verrucomicrobiia</taxon>
        <taxon>Verrucomicrobiales</taxon>
        <taxon>Verrucomicrobiaceae</taxon>
        <taxon>Luteolibacter</taxon>
    </lineage>
</organism>
<dbReference type="GO" id="GO:0006313">
    <property type="term" value="P:DNA transposition"/>
    <property type="evidence" value="ECO:0007669"/>
    <property type="project" value="InterPro"/>
</dbReference>
<proteinExistence type="predicted"/>
<dbReference type="SUPFAM" id="SSF143422">
    <property type="entry name" value="Transposase IS200-like"/>
    <property type="match status" value="1"/>
</dbReference>
<evidence type="ECO:0000313" key="3">
    <source>
        <dbReference type="Proteomes" id="UP000676169"/>
    </source>
</evidence>
<dbReference type="PANTHER" id="PTHR36966:SF1">
    <property type="entry name" value="REP-ASSOCIATED TYROSINE TRANSPOSASE"/>
    <property type="match status" value="1"/>
</dbReference>
<evidence type="ECO:0000259" key="1">
    <source>
        <dbReference type="SMART" id="SM01321"/>
    </source>
</evidence>
<evidence type="ECO:0000313" key="2">
    <source>
        <dbReference type="EMBL" id="QUE53098.1"/>
    </source>
</evidence>